<evidence type="ECO:0000256" key="4">
    <source>
        <dbReference type="ARBA" id="ARBA00023136"/>
    </source>
</evidence>
<feature type="transmembrane region" description="Helical" evidence="7">
    <location>
        <begin position="12"/>
        <end position="34"/>
    </location>
</feature>
<dbReference type="SMART" id="SM00752">
    <property type="entry name" value="HTTM"/>
    <property type="match status" value="1"/>
</dbReference>
<keyword evidence="2 7" id="KW-0812">Transmembrane</keyword>
<dbReference type="AlphaFoldDB" id="A0A243WHK1"/>
<dbReference type="GO" id="GO:0008488">
    <property type="term" value="F:gamma-glutamyl carboxylase activity"/>
    <property type="evidence" value="ECO:0007669"/>
    <property type="project" value="InterPro"/>
</dbReference>
<dbReference type="GO" id="GO:0019842">
    <property type="term" value="F:vitamin binding"/>
    <property type="evidence" value="ECO:0007669"/>
    <property type="project" value="TreeGrafter"/>
</dbReference>
<gene>
    <name evidence="9" type="ORF">BXP70_04680</name>
</gene>
<name>A0A243WHK1_9BACT</name>
<evidence type="ECO:0000256" key="1">
    <source>
        <dbReference type="ARBA" id="ARBA00004127"/>
    </source>
</evidence>
<keyword evidence="5" id="KW-1015">Disulfide bond</keyword>
<organism evidence="9 10">
    <name type="scientific">Hymenobacter crusticola</name>
    <dbReference type="NCBI Taxonomy" id="1770526"/>
    <lineage>
        <taxon>Bacteria</taxon>
        <taxon>Pseudomonadati</taxon>
        <taxon>Bacteroidota</taxon>
        <taxon>Cytophagia</taxon>
        <taxon>Cytophagales</taxon>
        <taxon>Hymenobacteraceae</taxon>
        <taxon>Hymenobacter</taxon>
    </lineage>
</organism>
<feature type="transmembrane region" description="Helical" evidence="7">
    <location>
        <begin position="240"/>
        <end position="268"/>
    </location>
</feature>
<dbReference type="Pfam" id="PF22777">
    <property type="entry name" value="VKGC_lumenal_dom"/>
    <property type="match status" value="1"/>
</dbReference>
<evidence type="ECO:0000259" key="8">
    <source>
        <dbReference type="SMART" id="SM00752"/>
    </source>
</evidence>
<protein>
    <recommendedName>
        <fullName evidence="8">HTTM-like domain-containing protein</fullName>
    </recommendedName>
</protein>
<evidence type="ECO:0000256" key="2">
    <source>
        <dbReference type="ARBA" id="ARBA00022692"/>
    </source>
</evidence>
<dbReference type="InterPro" id="IPR011020">
    <property type="entry name" value="HTTM-like"/>
</dbReference>
<dbReference type="GO" id="GO:0012505">
    <property type="term" value="C:endomembrane system"/>
    <property type="evidence" value="ECO:0007669"/>
    <property type="project" value="UniProtKB-SubCell"/>
</dbReference>
<keyword evidence="4 7" id="KW-0472">Membrane</keyword>
<dbReference type="InterPro" id="IPR007782">
    <property type="entry name" value="VKG_COase"/>
</dbReference>
<proteinExistence type="predicted"/>
<evidence type="ECO:0000313" key="9">
    <source>
        <dbReference type="EMBL" id="OUJ75316.1"/>
    </source>
</evidence>
<feature type="transmembrane region" description="Helical" evidence="7">
    <location>
        <begin position="157"/>
        <end position="175"/>
    </location>
</feature>
<dbReference type="InterPro" id="IPR053934">
    <property type="entry name" value="HTTM_dom"/>
</dbReference>
<feature type="transmembrane region" description="Helical" evidence="7">
    <location>
        <begin position="210"/>
        <end position="228"/>
    </location>
</feature>
<dbReference type="PANTHER" id="PTHR12639">
    <property type="entry name" value="VITAMIN K-DEPENDENT GAMMA-CARBOXYLASE"/>
    <property type="match status" value="1"/>
</dbReference>
<dbReference type="Proteomes" id="UP000194873">
    <property type="component" value="Unassembled WGS sequence"/>
</dbReference>
<evidence type="ECO:0000256" key="6">
    <source>
        <dbReference type="ARBA" id="ARBA00023239"/>
    </source>
</evidence>
<evidence type="ECO:0000256" key="3">
    <source>
        <dbReference type="ARBA" id="ARBA00022989"/>
    </source>
</evidence>
<comment type="subcellular location">
    <subcellularLocation>
        <location evidence="1">Endomembrane system</location>
        <topology evidence="1">Multi-pass membrane protein</topology>
    </subcellularLocation>
</comment>
<keyword evidence="10" id="KW-1185">Reference proteome</keyword>
<feature type="transmembrane region" description="Helical" evidence="7">
    <location>
        <begin position="117"/>
        <end position="136"/>
    </location>
</feature>
<dbReference type="PANTHER" id="PTHR12639:SF7">
    <property type="entry name" value="HTTM DOMAIN-CONTAINING PROTEIN"/>
    <property type="match status" value="1"/>
</dbReference>
<feature type="domain" description="HTTM-like" evidence="8">
    <location>
        <begin position="13"/>
        <end position="272"/>
    </location>
</feature>
<evidence type="ECO:0000313" key="10">
    <source>
        <dbReference type="Proteomes" id="UP000194873"/>
    </source>
</evidence>
<dbReference type="InterPro" id="IPR053935">
    <property type="entry name" value="VKGC_lumenal_dom"/>
</dbReference>
<reference evidence="9 10" key="1">
    <citation type="submission" date="2017-01" db="EMBL/GenBank/DDBJ databases">
        <title>A new Hymenobacter.</title>
        <authorList>
            <person name="Liang Y."/>
            <person name="Feng F."/>
        </authorList>
    </citation>
    <scope>NUCLEOTIDE SEQUENCE [LARGE SCALE GENOMIC DNA]</scope>
    <source>
        <strain evidence="9">MIMBbqt21</strain>
    </source>
</reference>
<dbReference type="Pfam" id="PF05090">
    <property type="entry name" value="HTTM"/>
    <property type="match status" value="1"/>
</dbReference>
<evidence type="ECO:0000256" key="5">
    <source>
        <dbReference type="ARBA" id="ARBA00023157"/>
    </source>
</evidence>
<feature type="transmembrane region" description="Helical" evidence="7">
    <location>
        <begin position="69"/>
        <end position="86"/>
    </location>
</feature>
<evidence type="ECO:0000256" key="7">
    <source>
        <dbReference type="SAM" id="Phobius"/>
    </source>
</evidence>
<feature type="transmembrane region" description="Helical" evidence="7">
    <location>
        <begin position="93"/>
        <end position="111"/>
    </location>
</feature>
<accession>A0A243WHK1</accession>
<comment type="caution">
    <text evidence="9">The sequence shown here is derived from an EMBL/GenBank/DDBJ whole genome shotgun (WGS) entry which is preliminary data.</text>
</comment>
<dbReference type="EMBL" id="MTSE01000002">
    <property type="protein sequence ID" value="OUJ75316.1"/>
    <property type="molecule type" value="Genomic_DNA"/>
</dbReference>
<keyword evidence="6" id="KW-0456">Lyase</keyword>
<sequence length="452" mass="51215">MRAVLRRLTAFLFRPIDIAWLVVFRIGAGVLLALEQAGSLALGYSREYTEPRFHFSYLFTQWLPVPSPAGMYGLHLLAILGGIGVAVGWRYRFSAAVLWLAYTWLFLVEQTRYINHFYLYCLVAGWLFFIPAHQAASADVRAGRVRYAPSVPNWTRLVLLFQLSVVYLYAGVAKLNTDWLTNSPLALWLQAKSTRPVIGPLLAQPWLPPAMSYAGLAFDLLVVPALLWRRSRPWAFGAATFFHLSNVAIFGLGTFPWFSLLMTAAVFFPPSWPRHLGIRSVRQWFEQRLPSTSAPVTLPSQPAHTWGLAAVLASYALIQLLVPLRHFLYPGSVHWTEEGHHFAWHMMLRTKAGSVSYRVRCPDGHVEVVQPATYLTPRQCHKLLAQPDAILQFAHFLAAEYARRGITPVAVYADSWVQLNHRAPRPIVRPDVDLAMQPRTLGHYAWITDEHN</sequence>
<keyword evidence="3 7" id="KW-1133">Transmembrane helix</keyword>